<sequence>MPAHYAPLPTLHTDPDAEHELEAAFDDSDDEEDQRGAPGRTRNGYHELAHEETAASPSSPIAPAPPSGTYDFESTDFDWVRPPPGSPPSPTRAFPNDYGNSNGVVPVMTDTDVDRRAGGWFRRSAAAVLPSHYVQRLGLEQEVPRTPVGGGTSNDGVFANVVAKPSRSVVIQDGDETYLVPEDAQKDAPPSYAVAQQDAVPPYWETTIHAPSASNEPGEVVIDGLPTGSLFSFLWNMLVSVSFQFVGFMLTYLLHTTHAAKLGSRAGFGITLIQYGFAMRRDSQESGYGQTTQEAWNKPHLSTPEEANEYYNATMPTATEAPANADGSNPFFLGDAAAEWISFLLMTVGWFILLTSLLGFWRVKRWERGILSSQRDNPAERHVNGPANGTLIHSLERALGINGLADGSLIRTGFGLERSGQRDADLEREIAIELGSALDPEERSANRAERNEYQLPLTDDPEQNARVAQAMAEQARLHHNLRQAGLI</sequence>
<dbReference type="GO" id="GO:0031398">
    <property type="term" value="P:positive regulation of protein ubiquitination"/>
    <property type="evidence" value="ECO:0007669"/>
    <property type="project" value="TreeGrafter"/>
</dbReference>
<keyword evidence="4 6" id="KW-0472">Membrane</keyword>
<feature type="region of interest" description="Disordered" evidence="5">
    <location>
        <begin position="440"/>
        <end position="459"/>
    </location>
</feature>
<evidence type="ECO:0000256" key="3">
    <source>
        <dbReference type="ARBA" id="ARBA00022989"/>
    </source>
</evidence>
<dbReference type="EMBL" id="KV429033">
    <property type="protein sequence ID" value="KZT74395.1"/>
    <property type="molecule type" value="Genomic_DNA"/>
</dbReference>
<proteinExistence type="predicted"/>
<feature type="compositionally biased region" description="Pro residues" evidence="5">
    <location>
        <begin position="81"/>
        <end position="90"/>
    </location>
</feature>
<feature type="transmembrane region" description="Helical" evidence="6">
    <location>
        <begin position="340"/>
        <end position="361"/>
    </location>
</feature>
<evidence type="ECO:0000256" key="5">
    <source>
        <dbReference type="SAM" id="MobiDB-lite"/>
    </source>
</evidence>
<dbReference type="OrthoDB" id="10003116at2759"/>
<feature type="compositionally biased region" description="Acidic residues" evidence="5">
    <location>
        <begin position="23"/>
        <end position="33"/>
    </location>
</feature>
<feature type="transmembrane region" description="Helical" evidence="6">
    <location>
        <begin position="233"/>
        <end position="254"/>
    </location>
</feature>
<name>A0A165U4Q5_9APHY</name>
<dbReference type="GO" id="GO:0007034">
    <property type="term" value="P:vacuolar transport"/>
    <property type="evidence" value="ECO:0007669"/>
    <property type="project" value="InterPro"/>
</dbReference>
<dbReference type="GO" id="GO:0006511">
    <property type="term" value="P:ubiquitin-dependent protein catabolic process"/>
    <property type="evidence" value="ECO:0007669"/>
    <property type="project" value="TreeGrafter"/>
</dbReference>
<dbReference type="PANTHER" id="PTHR13396">
    <property type="entry name" value="NEDD4 FAMILY INTERACTING PROTEIN 1/2"/>
    <property type="match status" value="1"/>
</dbReference>
<evidence type="ECO:0000256" key="2">
    <source>
        <dbReference type="ARBA" id="ARBA00022692"/>
    </source>
</evidence>
<dbReference type="GO" id="GO:0005794">
    <property type="term" value="C:Golgi apparatus"/>
    <property type="evidence" value="ECO:0007669"/>
    <property type="project" value="TreeGrafter"/>
</dbReference>
<reference evidence="7 8" key="1">
    <citation type="journal article" date="2016" name="Mol. Biol. Evol.">
        <title>Comparative Genomics of Early-Diverging Mushroom-Forming Fungi Provides Insights into the Origins of Lignocellulose Decay Capabilities.</title>
        <authorList>
            <person name="Nagy L.G."/>
            <person name="Riley R."/>
            <person name="Tritt A."/>
            <person name="Adam C."/>
            <person name="Daum C."/>
            <person name="Floudas D."/>
            <person name="Sun H."/>
            <person name="Yadav J.S."/>
            <person name="Pangilinan J."/>
            <person name="Larsson K.H."/>
            <person name="Matsuura K."/>
            <person name="Barry K."/>
            <person name="Labutti K."/>
            <person name="Kuo R."/>
            <person name="Ohm R.A."/>
            <person name="Bhattacharya S.S."/>
            <person name="Shirouzu T."/>
            <person name="Yoshinaga Y."/>
            <person name="Martin F.M."/>
            <person name="Grigoriev I.V."/>
            <person name="Hibbett D.S."/>
        </authorList>
    </citation>
    <scope>NUCLEOTIDE SEQUENCE [LARGE SCALE GENOMIC DNA]</scope>
    <source>
        <strain evidence="7 8">L-15889</strain>
    </source>
</reference>
<dbReference type="Proteomes" id="UP000076727">
    <property type="component" value="Unassembled WGS sequence"/>
</dbReference>
<dbReference type="GO" id="GO:0005783">
    <property type="term" value="C:endoplasmic reticulum"/>
    <property type="evidence" value="ECO:0007669"/>
    <property type="project" value="TreeGrafter"/>
</dbReference>
<dbReference type="GO" id="GO:0030001">
    <property type="term" value="P:metal ion transport"/>
    <property type="evidence" value="ECO:0007669"/>
    <property type="project" value="InterPro"/>
</dbReference>
<comment type="subcellular location">
    <subcellularLocation>
        <location evidence="1">Membrane</location>
        <topology evidence="1">Multi-pass membrane protein</topology>
    </subcellularLocation>
</comment>
<protein>
    <recommendedName>
        <fullName evidence="9">Metal homeostatis protein bsd2</fullName>
    </recommendedName>
</protein>
<accession>A0A165U4Q5</accession>
<dbReference type="AlphaFoldDB" id="A0A165U4Q5"/>
<gene>
    <name evidence="7" type="ORF">DAEQUDRAFT_748337</name>
</gene>
<feature type="compositionally biased region" description="Basic and acidic residues" evidence="5">
    <location>
        <begin position="13"/>
        <end position="22"/>
    </location>
</feature>
<keyword evidence="8" id="KW-1185">Reference proteome</keyword>
<dbReference type="GO" id="GO:0048471">
    <property type="term" value="C:perinuclear region of cytoplasm"/>
    <property type="evidence" value="ECO:0007669"/>
    <property type="project" value="TreeGrafter"/>
</dbReference>
<evidence type="ECO:0000256" key="6">
    <source>
        <dbReference type="SAM" id="Phobius"/>
    </source>
</evidence>
<evidence type="ECO:0000256" key="4">
    <source>
        <dbReference type="ARBA" id="ARBA00023136"/>
    </source>
</evidence>
<dbReference type="Pfam" id="PF10176">
    <property type="entry name" value="NEDD4_Bsd2"/>
    <property type="match status" value="1"/>
</dbReference>
<evidence type="ECO:0008006" key="9">
    <source>
        <dbReference type="Google" id="ProtNLM"/>
    </source>
</evidence>
<dbReference type="PANTHER" id="PTHR13396:SF5">
    <property type="entry name" value="NEDD4 FAMILY INTERACTING PROTEIN"/>
    <property type="match status" value="1"/>
</dbReference>
<dbReference type="CDD" id="cd22212">
    <property type="entry name" value="NDFIP-like"/>
    <property type="match status" value="1"/>
</dbReference>
<evidence type="ECO:0000313" key="7">
    <source>
        <dbReference type="EMBL" id="KZT74395.1"/>
    </source>
</evidence>
<organism evidence="7 8">
    <name type="scientific">Daedalea quercina L-15889</name>
    <dbReference type="NCBI Taxonomy" id="1314783"/>
    <lineage>
        <taxon>Eukaryota</taxon>
        <taxon>Fungi</taxon>
        <taxon>Dikarya</taxon>
        <taxon>Basidiomycota</taxon>
        <taxon>Agaricomycotina</taxon>
        <taxon>Agaricomycetes</taxon>
        <taxon>Polyporales</taxon>
        <taxon>Fomitopsis</taxon>
    </lineage>
</organism>
<evidence type="ECO:0000256" key="1">
    <source>
        <dbReference type="ARBA" id="ARBA00004141"/>
    </source>
</evidence>
<dbReference type="STRING" id="1314783.A0A165U4Q5"/>
<feature type="region of interest" description="Disordered" evidence="5">
    <location>
        <begin position="1"/>
        <end position="99"/>
    </location>
</feature>
<feature type="compositionally biased region" description="Basic and acidic residues" evidence="5">
    <location>
        <begin position="44"/>
        <end position="53"/>
    </location>
</feature>
<dbReference type="GO" id="GO:0016020">
    <property type="term" value="C:membrane"/>
    <property type="evidence" value="ECO:0007669"/>
    <property type="project" value="UniProtKB-SubCell"/>
</dbReference>
<evidence type="ECO:0000313" key="8">
    <source>
        <dbReference type="Proteomes" id="UP000076727"/>
    </source>
</evidence>
<keyword evidence="3 6" id="KW-1133">Transmembrane helix</keyword>
<keyword evidence="2 6" id="KW-0812">Transmembrane</keyword>
<dbReference type="InterPro" id="IPR019325">
    <property type="entry name" value="NEDD4/Bsd2"/>
</dbReference>
<feature type="compositionally biased region" description="Basic and acidic residues" evidence="5">
    <location>
        <begin position="440"/>
        <end position="452"/>
    </location>
</feature>